<reference evidence="5 6" key="1">
    <citation type="journal article" date="2018" name="Nat. Biotechnol.">
        <title>A standardized bacterial taxonomy based on genome phylogeny substantially revises the tree of life.</title>
        <authorList>
            <person name="Parks D.H."/>
            <person name="Chuvochina M."/>
            <person name="Waite D.W."/>
            <person name="Rinke C."/>
            <person name="Skarshewski A."/>
            <person name="Chaumeil P.A."/>
            <person name="Hugenholtz P."/>
        </authorList>
    </citation>
    <scope>NUCLEOTIDE SEQUENCE [LARGE SCALE GENOMIC DNA]</scope>
    <source>
        <strain evidence="5">UBA9667</strain>
    </source>
</reference>
<accession>A0A3D2SDY1</accession>
<dbReference type="SUPFAM" id="SSF116734">
    <property type="entry name" value="DNA methylase specificity domain"/>
    <property type="match status" value="1"/>
</dbReference>
<dbReference type="Gene3D" id="3.90.220.20">
    <property type="entry name" value="DNA methylase specificity domains"/>
    <property type="match status" value="1"/>
</dbReference>
<protein>
    <submittedName>
        <fullName evidence="5">Restriction endonuclease subunit S</fullName>
    </submittedName>
</protein>
<keyword evidence="5" id="KW-0540">Nuclease</keyword>
<organism evidence="5 6">
    <name type="scientific">Bacteroides graminisolvens</name>
    <dbReference type="NCBI Taxonomy" id="477666"/>
    <lineage>
        <taxon>Bacteria</taxon>
        <taxon>Pseudomonadati</taxon>
        <taxon>Bacteroidota</taxon>
        <taxon>Bacteroidia</taxon>
        <taxon>Bacteroidales</taxon>
        <taxon>Bacteroidaceae</taxon>
        <taxon>Bacteroides</taxon>
    </lineage>
</organism>
<name>A0A3D2SDY1_9BACE</name>
<dbReference type="AlphaFoldDB" id="A0A3D2SDY1"/>
<dbReference type="CDD" id="cd16961">
    <property type="entry name" value="RMtype1_S_TRD-CR_like"/>
    <property type="match status" value="1"/>
</dbReference>
<dbReference type="PANTHER" id="PTHR30408">
    <property type="entry name" value="TYPE-1 RESTRICTION ENZYME ECOKI SPECIFICITY PROTEIN"/>
    <property type="match status" value="1"/>
</dbReference>
<dbReference type="GO" id="GO:0003677">
    <property type="term" value="F:DNA binding"/>
    <property type="evidence" value="ECO:0007669"/>
    <property type="project" value="UniProtKB-KW"/>
</dbReference>
<feature type="domain" description="Type I restriction modification DNA specificity" evidence="4">
    <location>
        <begin position="2"/>
        <end position="160"/>
    </location>
</feature>
<feature type="non-terminal residue" evidence="5">
    <location>
        <position position="161"/>
    </location>
</feature>
<evidence type="ECO:0000313" key="6">
    <source>
        <dbReference type="Proteomes" id="UP000263098"/>
    </source>
</evidence>
<gene>
    <name evidence="5" type="ORF">DHW31_06770</name>
</gene>
<proteinExistence type="inferred from homology"/>
<dbReference type="InterPro" id="IPR044946">
    <property type="entry name" value="Restrct_endonuc_typeI_TRD_sf"/>
</dbReference>
<dbReference type="Proteomes" id="UP000263098">
    <property type="component" value="Unassembled WGS sequence"/>
</dbReference>
<evidence type="ECO:0000256" key="3">
    <source>
        <dbReference type="ARBA" id="ARBA00023125"/>
    </source>
</evidence>
<keyword evidence="5" id="KW-0255">Endonuclease</keyword>
<evidence type="ECO:0000256" key="2">
    <source>
        <dbReference type="ARBA" id="ARBA00022747"/>
    </source>
</evidence>
<dbReference type="Pfam" id="PF01420">
    <property type="entry name" value="Methylase_S"/>
    <property type="match status" value="1"/>
</dbReference>
<dbReference type="PANTHER" id="PTHR30408:SF12">
    <property type="entry name" value="TYPE I RESTRICTION ENZYME MJAVIII SPECIFICITY SUBUNIT"/>
    <property type="match status" value="1"/>
</dbReference>
<dbReference type="InterPro" id="IPR052021">
    <property type="entry name" value="Type-I_RS_S_subunit"/>
</dbReference>
<evidence type="ECO:0000313" key="5">
    <source>
        <dbReference type="EMBL" id="HCK24465.1"/>
    </source>
</evidence>
<keyword evidence="2" id="KW-0680">Restriction system</keyword>
<dbReference type="GO" id="GO:0009307">
    <property type="term" value="P:DNA restriction-modification system"/>
    <property type="evidence" value="ECO:0007669"/>
    <property type="project" value="UniProtKB-KW"/>
</dbReference>
<dbReference type="GO" id="GO:0004519">
    <property type="term" value="F:endonuclease activity"/>
    <property type="evidence" value="ECO:0007669"/>
    <property type="project" value="UniProtKB-KW"/>
</dbReference>
<dbReference type="EMBL" id="DPVG01000243">
    <property type="protein sequence ID" value="HCK24465.1"/>
    <property type="molecule type" value="Genomic_DNA"/>
</dbReference>
<evidence type="ECO:0000259" key="4">
    <source>
        <dbReference type="Pfam" id="PF01420"/>
    </source>
</evidence>
<dbReference type="InterPro" id="IPR000055">
    <property type="entry name" value="Restrct_endonuc_typeI_TRD"/>
</dbReference>
<keyword evidence="3" id="KW-0238">DNA-binding</keyword>
<comment type="caution">
    <text evidence="5">The sequence shown here is derived from an EMBL/GenBank/DDBJ whole genome shotgun (WGS) entry which is preliminary data.</text>
</comment>
<sequence>MTEWKEYKLIDITEPIKETYIPNGSENLLYIGLEHIEQATLRLNGIGKSTDVTSNKFLFKLNDVLFGKLRVYFRKVVKPKFNGICSTDIWVFRAKEGFSQDFLFYFFANWDFVNLADGGEGGTRMPRADWNFLKHTVWNIPTLLEQKSIASILSSLDDKID</sequence>
<keyword evidence="5" id="KW-0378">Hydrolase</keyword>
<evidence type="ECO:0000256" key="1">
    <source>
        <dbReference type="ARBA" id="ARBA00010923"/>
    </source>
</evidence>
<comment type="similarity">
    <text evidence="1">Belongs to the type-I restriction system S methylase family.</text>
</comment>